<dbReference type="InterPro" id="IPR025969">
    <property type="entry name" value="ABA_GPCR_dom"/>
</dbReference>
<feature type="transmembrane region" description="Helical" evidence="5">
    <location>
        <begin position="88"/>
        <end position="110"/>
    </location>
</feature>
<feature type="domain" description="Golgi pH regulator conserved" evidence="7">
    <location>
        <begin position="195"/>
        <end position="264"/>
    </location>
</feature>
<feature type="transmembrane region" description="Helical" evidence="5">
    <location>
        <begin position="164"/>
        <end position="185"/>
    </location>
</feature>
<dbReference type="PANTHER" id="PTHR15948">
    <property type="entry name" value="G-PROTEIN COUPLED RECEPTOR 89-RELATED"/>
    <property type="match status" value="1"/>
</dbReference>
<feature type="domain" description="Abscisic acid G-protein coupled receptor-like" evidence="6">
    <location>
        <begin position="328"/>
        <end position="517"/>
    </location>
</feature>
<protein>
    <recommendedName>
        <fullName evidence="10">G protein-coupled receptor 89</fullName>
    </recommendedName>
</protein>
<evidence type="ECO:0000259" key="7">
    <source>
        <dbReference type="Pfam" id="PF12537"/>
    </source>
</evidence>
<feature type="transmembrane region" description="Helical" evidence="5">
    <location>
        <begin position="206"/>
        <end position="228"/>
    </location>
</feature>
<dbReference type="OrthoDB" id="264392at2759"/>
<name>A0A165NC53_9APHY</name>
<gene>
    <name evidence="8" type="ORF">DAEQUDRAFT_695181</name>
</gene>
<dbReference type="Proteomes" id="UP000076727">
    <property type="component" value="Unassembled WGS sequence"/>
</dbReference>
<dbReference type="InterPro" id="IPR015672">
    <property type="entry name" value="GPHR/GTG"/>
</dbReference>
<dbReference type="AlphaFoldDB" id="A0A165NC53"/>
<evidence type="ECO:0000256" key="1">
    <source>
        <dbReference type="ARBA" id="ARBA00004141"/>
    </source>
</evidence>
<dbReference type="EMBL" id="KV429084">
    <property type="protein sequence ID" value="KZT66792.1"/>
    <property type="molecule type" value="Genomic_DNA"/>
</dbReference>
<reference evidence="8 9" key="1">
    <citation type="journal article" date="2016" name="Mol. Biol. Evol.">
        <title>Comparative Genomics of Early-Diverging Mushroom-Forming Fungi Provides Insights into the Origins of Lignocellulose Decay Capabilities.</title>
        <authorList>
            <person name="Nagy L.G."/>
            <person name="Riley R."/>
            <person name="Tritt A."/>
            <person name="Adam C."/>
            <person name="Daum C."/>
            <person name="Floudas D."/>
            <person name="Sun H."/>
            <person name="Yadav J.S."/>
            <person name="Pangilinan J."/>
            <person name="Larsson K.H."/>
            <person name="Matsuura K."/>
            <person name="Barry K."/>
            <person name="Labutti K."/>
            <person name="Kuo R."/>
            <person name="Ohm R.A."/>
            <person name="Bhattacharya S.S."/>
            <person name="Shirouzu T."/>
            <person name="Yoshinaga Y."/>
            <person name="Martin F.M."/>
            <person name="Grigoriev I.V."/>
            <person name="Hibbett D.S."/>
        </authorList>
    </citation>
    <scope>NUCLEOTIDE SEQUENCE [LARGE SCALE GENOMIC DNA]</scope>
    <source>
        <strain evidence="8 9">L-15889</strain>
    </source>
</reference>
<evidence type="ECO:0000256" key="2">
    <source>
        <dbReference type="ARBA" id="ARBA00022692"/>
    </source>
</evidence>
<keyword evidence="9" id="KW-1185">Reference proteome</keyword>
<feature type="transmembrane region" description="Helical" evidence="5">
    <location>
        <begin position="493"/>
        <end position="515"/>
    </location>
</feature>
<evidence type="ECO:0000313" key="9">
    <source>
        <dbReference type="Proteomes" id="UP000076727"/>
    </source>
</evidence>
<proteinExistence type="predicted"/>
<keyword evidence="2 5" id="KW-0812">Transmembrane</keyword>
<evidence type="ECO:0000256" key="3">
    <source>
        <dbReference type="ARBA" id="ARBA00022989"/>
    </source>
</evidence>
<dbReference type="Pfam" id="PF12430">
    <property type="entry name" value="ABA_GPCR"/>
    <property type="match status" value="1"/>
</dbReference>
<evidence type="ECO:0000259" key="6">
    <source>
        <dbReference type="Pfam" id="PF12430"/>
    </source>
</evidence>
<evidence type="ECO:0000256" key="5">
    <source>
        <dbReference type="SAM" id="Phobius"/>
    </source>
</evidence>
<comment type="subcellular location">
    <subcellularLocation>
        <location evidence="1">Membrane</location>
        <topology evidence="1">Multi-pass membrane protein</topology>
    </subcellularLocation>
</comment>
<dbReference type="InterPro" id="IPR022535">
    <property type="entry name" value="Golgi_pH-regulator_cons_dom"/>
</dbReference>
<evidence type="ECO:0008006" key="10">
    <source>
        <dbReference type="Google" id="ProtNLM"/>
    </source>
</evidence>
<feature type="transmembrane region" description="Helical" evidence="5">
    <location>
        <begin position="344"/>
        <end position="364"/>
    </location>
</feature>
<feature type="transmembrane region" description="Helical" evidence="5">
    <location>
        <begin position="122"/>
        <end position="144"/>
    </location>
</feature>
<sequence length="526" mass="57332">MAIVTLATFLQTGIVCTSRLCLFLACRKYLLHHLYHDLQDLSGQRTADPGTPPTAEADNMELETLPEPSTAAVKRASSLAGHRPFHSVLARSLFALCFSESCTLFLLLICQALDLLDARARLLNWNISLSLLLAAILILIPLSYSLVMSDSITGAGLRSRQRPSAFRVLLNFIPVGLFLFLLEMIPLPSASPTSGIIVTTLSRLTVLGTIILGLLSGFGAINTAWIYFPGLYGKTTTHPSDEDIRTAEQGLQRVQNDLTLRRQEVQKLQAAQQQASPDTGWFSRMATNFRGDGQLASAMQELSGLESLEYEMSRSLEALKERQADAKFSRTIGGRIFNWGGRLFAIYCIFRILNSLVNLVIPATPQAGPQQSSRSVDMLSIGLAKLLSLLPSVQIDESDVAIISRQISLGLVGVIILSSIRLVLRGVARALRVTSRNLGASLMLLILAQLMGIYLLSTLVQLRTSFPPPPLRPDVTPDAGLVNLFSTLPEYQLFGSLFDGSFLLAAAGGAAVRWFGDRMRDAGQMD</sequence>
<evidence type="ECO:0000313" key="8">
    <source>
        <dbReference type="EMBL" id="KZT66792.1"/>
    </source>
</evidence>
<dbReference type="GO" id="GO:0016020">
    <property type="term" value="C:membrane"/>
    <property type="evidence" value="ECO:0007669"/>
    <property type="project" value="UniProtKB-SubCell"/>
</dbReference>
<dbReference type="PANTHER" id="PTHR15948:SF0">
    <property type="entry name" value="GOLGI PH REGULATOR A-RELATED"/>
    <property type="match status" value="1"/>
</dbReference>
<accession>A0A165NC53</accession>
<evidence type="ECO:0000256" key="4">
    <source>
        <dbReference type="ARBA" id="ARBA00023136"/>
    </source>
</evidence>
<organism evidence="8 9">
    <name type="scientific">Daedalea quercina L-15889</name>
    <dbReference type="NCBI Taxonomy" id="1314783"/>
    <lineage>
        <taxon>Eukaryota</taxon>
        <taxon>Fungi</taxon>
        <taxon>Dikarya</taxon>
        <taxon>Basidiomycota</taxon>
        <taxon>Agaricomycotina</taxon>
        <taxon>Agaricomycetes</taxon>
        <taxon>Polyporales</taxon>
        <taxon>Fomitopsis</taxon>
    </lineage>
</organism>
<feature type="transmembrane region" description="Helical" evidence="5">
    <location>
        <begin position="407"/>
        <end position="428"/>
    </location>
</feature>
<keyword evidence="3 5" id="KW-1133">Transmembrane helix</keyword>
<keyword evidence="4 5" id="KW-0472">Membrane</keyword>
<feature type="transmembrane region" description="Helical" evidence="5">
    <location>
        <begin position="440"/>
        <end position="462"/>
    </location>
</feature>
<dbReference type="Pfam" id="PF12537">
    <property type="entry name" value="GPHR_N"/>
    <property type="match status" value="1"/>
</dbReference>